<dbReference type="Gene3D" id="3.30.420.40">
    <property type="match status" value="1"/>
</dbReference>
<keyword evidence="3" id="KW-0547">Nucleotide-binding</keyword>
<dbReference type="SUPFAM" id="SSF53067">
    <property type="entry name" value="Actin-like ATPase domain"/>
    <property type="match status" value="1"/>
</dbReference>
<dbReference type="FunFam" id="3.30.420.40:FF:000148">
    <property type="entry name" value="Actin, alpha skeletal muscle"/>
    <property type="match status" value="1"/>
</dbReference>
<sequence>MGQKDSYVGFEAQSKRGILKLKNPIELEIDTNRDDMEKILHHNFFNELRVAVVDHPVLLTDAPLNPKAYRDKMTQIMF</sequence>
<keyword evidence="4" id="KW-0067">ATP-binding</keyword>
<accession>A0A2L2YN11</accession>
<keyword evidence="2" id="KW-0963">Cytoplasm</keyword>
<dbReference type="GO" id="GO:0005524">
    <property type="term" value="F:ATP binding"/>
    <property type="evidence" value="ECO:0007669"/>
    <property type="project" value="UniProtKB-KW"/>
</dbReference>
<protein>
    <submittedName>
        <fullName evidence="6">Beta actin</fullName>
    </submittedName>
</protein>
<organism evidence="6">
    <name type="scientific">Parasteatoda tepidariorum</name>
    <name type="common">Common house spider</name>
    <name type="synonym">Achaearanea tepidariorum</name>
    <dbReference type="NCBI Taxonomy" id="114398"/>
    <lineage>
        <taxon>Eukaryota</taxon>
        <taxon>Metazoa</taxon>
        <taxon>Ecdysozoa</taxon>
        <taxon>Arthropoda</taxon>
        <taxon>Chelicerata</taxon>
        <taxon>Arachnida</taxon>
        <taxon>Araneae</taxon>
        <taxon>Araneomorphae</taxon>
        <taxon>Entelegynae</taxon>
        <taxon>Araneoidea</taxon>
        <taxon>Theridiidae</taxon>
        <taxon>Parasteatoda</taxon>
    </lineage>
</organism>
<comment type="subcellular location">
    <subcellularLocation>
        <location evidence="1">Cytoplasm</location>
        <location evidence="1">Cytoskeleton</location>
    </subcellularLocation>
</comment>
<dbReference type="AlphaFoldDB" id="A0A2L2YN11"/>
<dbReference type="GO" id="GO:0005856">
    <property type="term" value="C:cytoskeleton"/>
    <property type="evidence" value="ECO:0007669"/>
    <property type="project" value="UniProtKB-SubCell"/>
</dbReference>
<evidence type="ECO:0000256" key="2">
    <source>
        <dbReference type="ARBA" id="ARBA00022490"/>
    </source>
</evidence>
<evidence type="ECO:0000256" key="3">
    <source>
        <dbReference type="ARBA" id="ARBA00022741"/>
    </source>
</evidence>
<dbReference type="Pfam" id="PF00022">
    <property type="entry name" value="Actin"/>
    <property type="match status" value="1"/>
</dbReference>
<evidence type="ECO:0000256" key="1">
    <source>
        <dbReference type="ARBA" id="ARBA00004245"/>
    </source>
</evidence>
<name>A0A2L2YN11_PARTP</name>
<evidence type="ECO:0000256" key="5">
    <source>
        <dbReference type="ARBA" id="ARBA00023212"/>
    </source>
</evidence>
<dbReference type="InterPro" id="IPR043129">
    <property type="entry name" value="ATPase_NBD"/>
</dbReference>
<keyword evidence="5" id="KW-0206">Cytoskeleton</keyword>
<dbReference type="EMBL" id="IAAA01035654">
    <property type="protein sequence ID" value="LAA09504.1"/>
    <property type="molecule type" value="mRNA"/>
</dbReference>
<reference evidence="6" key="1">
    <citation type="journal article" date="2016" name="Mol. Ecol. Resour.">
        <title>Evaluation of the impact of RNA preservation methods of spiders for de novo transcriptome assembly.</title>
        <authorList>
            <person name="Kono N."/>
            <person name="Nakamura H."/>
            <person name="Ito Y."/>
            <person name="Tomita M."/>
            <person name="Arakawa K."/>
        </authorList>
    </citation>
    <scope>NUCLEOTIDE SEQUENCE</scope>
    <source>
        <tissue evidence="6">Whole body</tissue>
    </source>
</reference>
<dbReference type="InterPro" id="IPR004000">
    <property type="entry name" value="Actin"/>
</dbReference>
<dbReference type="PANTHER" id="PTHR11937">
    <property type="entry name" value="ACTIN"/>
    <property type="match status" value="1"/>
</dbReference>
<proteinExistence type="evidence at transcript level"/>
<evidence type="ECO:0000313" key="6">
    <source>
        <dbReference type="EMBL" id="LAA09504.1"/>
    </source>
</evidence>
<evidence type="ECO:0000256" key="4">
    <source>
        <dbReference type="ARBA" id="ARBA00022840"/>
    </source>
</evidence>
<dbReference type="PRINTS" id="PR00190">
    <property type="entry name" value="ACTIN"/>
</dbReference>